<dbReference type="GO" id="GO:0005634">
    <property type="term" value="C:nucleus"/>
    <property type="evidence" value="ECO:0007669"/>
    <property type="project" value="UniProtKB-SubCell"/>
</dbReference>
<feature type="region of interest" description="Disordered" evidence="6">
    <location>
        <begin position="1"/>
        <end position="21"/>
    </location>
</feature>
<dbReference type="SUPFAM" id="SSF56019">
    <property type="entry name" value="The spindle assembly checkpoint protein mad2"/>
    <property type="match status" value="1"/>
</dbReference>
<accession>A0A8R1DK48</accession>
<dbReference type="GO" id="GO:0005694">
    <property type="term" value="C:chromosome"/>
    <property type="evidence" value="ECO:0007669"/>
    <property type="project" value="UniProtKB-SubCell"/>
</dbReference>
<dbReference type="PROSITE" id="PS50815">
    <property type="entry name" value="HORMA"/>
    <property type="match status" value="1"/>
</dbReference>
<evidence type="ECO:0000256" key="5">
    <source>
        <dbReference type="ARBA" id="ARBA00023254"/>
    </source>
</evidence>
<dbReference type="AlphaFoldDB" id="A0A8R1DK48"/>
<dbReference type="Proteomes" id="UP000005237">
    <property type="component" value="Unassembled WGS sequence"/>
</dbReference>
<dbReference type="InterPro" id="IPR003511">
    <property type="entry name" value="HORMA_dom"/>
</dbReference>
<evidence type="ECO:0000256" key="1">
    <source>
        <dbReference type="ARBA" id="ARBA00004123"/>
    </source>
</evidence>
<protein>
    <submittedName>
        <fullName evidence="8">HORMA domain-containing protein</fullName>
    </submittedName>
</protein>
<keyword evidence="4" id="KW-0539">Nucleus</keyword>
<reference evidence="8" key="2">
    <citation type="submission" date="2022-06" db="UniProtKB">
        <authorList>
            <consortium name="EnsemblMetazoa"/>
        </authorList>
    </citation>
    <scope>IDENTIFICATION</scope>
    <source>
        <strain evidence="8">DF5081</strain>
    </source>
</reference>
<evidence type="ECO:0000256" key="3">
    <source>
        <dbReference type="ARBA" id="ARBA00022454"/>
    </source>
</evidence>
<dbReference type="InterPro" id="IPR036570">
    <property type="entry name" value="HORMA_dom_sf"/>
</dbReference>
<evidence type="ECO:0000256" key="6">
    <source>
        <dbReference type="SAM" id="MobiDB-lite"/>
    </source>
</evidence>
<sequence length="301" mass="33941">MPAMTTTSRPTSKSRDSVTQQNASWSTTFPVELEIEKSSSTFAFRFIKCTTSFILDKRSLLSDTCFKTRTIEKLLVPCFKQDNVTAQRLSEKLDGLKAAISSRYLKEFAVVFYRQPDEEDVIEVYNFRLMYSEDGDVALSMDTGFGREEDSQNLINAKFTSLEDTKKQFVDALKKLHRCMKGLENIPEDADASFRISFTEGTPKDYMPKGFDGSSEFFHIDSRSVQLGIVCGGYHKVQMLAASLLLKPGRVTEDLNKTSYSGNQSLVEAPTPKKATSKISPKKKRIHPYGHTGSLERRNNV</sequence>
<proteinExistence type="predicted"/>
<organism evidence="8 9">
    <name type="scientific">Caenorhabditis japonica</name>
    <dbReference type="NCBI Taxonomy" id="281687"/>
    <lineage>
        <taxon>Eukaryota</taxon>
        <taxon>Metazoa</taxon>
        <taxon>Ecdysozoa</taxon>
        <taxon>Nematoda</taxon>
        <taxon>Chromadorea</taxon>
        <taxon>Rhabditida</taxon>
        <taxon>Rhabditina</taxon>
        <taxon>Rhabditomorpha</taxon>
        <taxon>Rhabditoidea</taxon>
        <taxon>Rhabditidae</taxon>
        <taxon>Peloderinae</taxon>
        <taxon>Caenorhabditis</taxon>
    </lineage>
</organism>
<dbReference type="EnsemblMetazoa" id="CJA05065.1">
    <property type="protein sequence ID" value="CJA05065.1"/>
    <property type="gene ID" value="WBGene00124269"/>
</dbReference>
<dbReference type="GO" id="GO:0051321">
    <property type="term" value="P:meiotic cell cycle"/>
    <property type="evidence" value="ECO:0007669"/>
    <property type="project" value="UniProtKB-KW"/>
</dbReference>
<evidence type="ECO:0000313" key="9">
    <source>
        <dbReference type="Proteomes" id="UP000005237"/>
    </source>
</evidence>
<dbReference type="InterPro" id="IPR051294">
    <property type="entry name" value="HORMA_MeioticProgression"/>
</dbReference>
<feature type="region of interest" description="Disordered" evidence="6">
    <location>
        <begin position="262"/>
        <end position="301"/>
    </location>
</feature>
<feature type="compositionally biased region" description="Low complexity" evidence="6">
    <location>
        <begin position="270"/>
        <end position="279"/>
    </location>
</feature>
<comment type="subcellular location">
    <subcellularLocation>
        <location evidence="2">Chromosome</location>
    </subcellularLocation>
    <subcellularLocation>
        <location evidence="1">Nucleus</location>
    </subcellularLocation>
</comment>
<name>A0A8R1DK48_CAEJA</name>
<keyword evidence="5" id="KW-0469">Meiosis</keyword>
<keyword evidence="9" id="KW-1185">Reference proteome</keyword>
<dbReference type="Pfam" id="PF02301">
    <property type="entry name" value="HORMA"/>
    <property type="match status" value="1"/>
</dbReference>
<evidence type="ECO:0000313" key="8">
    <source>
        <dbReference type="EnsemblMetazoa" id="CJA05065.1"/>
    </source>
</evidence>
<evidence type="ECO:0000259" key="7">
    <source>
        <dbReference type="PROSITE" id="PS50815"/>
    </source>
</evidence>
<reference evidence="9" key="1">
    <citation type="submission" date="2010-08" db="EMBL/GenBank/DDBJ databases">
        <authorList>
            <consortium name="Caenorhabditis japonica Sequencing Consortium"/>
            <person name="Wilson R.K."/>
        </authorList>
    </citation>
    <scope>NUCLEOTIDE SEQUENCE [LARGE SCALE GENOMIC DNA]</scope>
    <source>
        <strain evidence="9">DF5081</strain>
    </source>
</reference>
<dbReference type="PANTHER" id="PTHR48225:SF7">
    <property type="entry name" value="MEIOSIS-SPECIFIC PROTEIN HOP1"/>
    <property type="match status" value="1"/>
</dbReference>
<feature type="domain" description="HORMA" evidence="7">
    <location>
        <begin position="37"/>
        <end position="241"/>
    </location>
</feature>
<dbReference type="Gene3D" id="3.30.900.10">
    <property type="entry name" value="HORMA domain"/>
    <property type="match status" value="1"/>
</dbReference>
<evidence type="ECO:0000256" key="2">
    <source>
        <dbReference type="ARBA" id="ARBA00004286"/>
    </source>
</evidence>
<keyword evidence="3" id="KW-0158">Chromosome</keyword>
<dbReference type="PANTHER" id="PTHR48225">
    <property type="entry name" value="HORMA DOMAIN-CONTAINING PROTEIN 1"/>
    <property type="match status" value="1"/>
</dbReference>
<evidence type="ECO:0000256" key="4">
    <source>
        <dbReference type="ARBA" id="ARBA00023242"/>
    </source>
</evidence>